<reference evidence="2 3" key="1">
    <citation type="submission" date="2023-09" db="EMBL/GenBank/DDBJ databases">
        <title>Nesidiocoris tenuis whole genome shotgun sequence.</title>
        <authorList>
            <person name="Shibata T."/>
            <person name="Shimoda M."/>
            <person name="Kobayashi T."/>
            <person name="Uehara T."/>
        </authorList>
    </citation>
    <scope>NUCLEOTIDE SEQUENCE [LARGE SCALE GENOMIC DNA]</scope>
    <source>
        <strain evidence="2 3">Japan</strain>
    </source>
</reference>
<keyword evidence="3" id="KW-1185">Reference proteome</keyword>
<dbReference type="InterPro" id="IPR035547">
    <property type="entry name" value="Phospholipase_B"/>
</dbReference>
<evidence type="ECO:0000313" key="2">
    <source>
        <dbReference type="EMBL" id="BES94471.1"/>
    </source>
</evidence>
<dbReference type="Proteomes" id="UP001307889">
    <property type="component" value="Chromosome 5"/>
</dbReference>
<feature type="chain" id="PRO_5045631617" evidence="1">
    <location>
        <begin position="26"/>
        <end position="425"/>
    </location>
</feature>
<evidence type="ECO:0000313" key="3">
    <source>
        <dbReference type="Proteomes" id="UP001307889"/>
    </source>
</evidence>
<gene>
    <name evidence="2" type="ORF">NTJ_07280</name>
</gene>
<sequence length="425" mass="47990">MKMRPSKLLLPVVVLVLVNLDEGCARKRGKTPRSSKRAYTPLNVASALDQRWLRDQGYSDNRKQGAIPKDVPFPCYLPRSSQRPNSVDRVRPADIDVVAAMGDSLIAGNGAMEDYALGTFIESRGVSWAAGGDRTWHEYLTVPNIIKLGNPKLKGFSQGKEYFLSPNAFNTFNALNVAFPVSADQDAITQAKTLVYKMNMTRGIDFKNDWKLVTMLFGANDVCSGQCFDKDQFSPAAHAYKLMRALDYLQDNMPRAIVNLVPVLDVSVSVRVRRSLVCRMLHRLFCACFHRDSGDVMSSIIKISRQYQKHEQLLISSGRYNVKKDFTVVIQPFMTSFNAPRNITERGKEVIPPSYITYDCFHFSQKGHALAANLLWNNMLEPVGEKSTTKMDYPLQQLYCPTEENPFIFTYNNSNRFYLTGSQLG</sequence>
<protein>
    <submittedName>
        <fullName evidence="2">GDSL-like Lipase/Acylhydrolase</fullName>
    </submittedName>
</protein>
<dbReference type="PANTHER" id="PTHR21325:SF31">
    <property type="entry name" value="GH22081P-RELATED"/>
    <property type="match status" value="1"/>
</dbReference>
<name>A0ABN7AUC6_9HEMI</name>
<dbReference type="SUPFAM" id="SSF52266">
    <property type="entry name" value="SGNH hydrolase"/>
    <property type="match status" value="1"/>
</dbReference>
<feature type="signal peptide" evidence="1">
    <location>
        <begin position="1"/>
        <end position="25"/>
    </location>
</feature>
<dbReference type="InterPro" id="IPR001087">
    <property type="entry name" value="GDSL"/>
</dbReference>
<dbReference type="CDD" id="cd01824">
    <property type="entry name" value="Phospholipase_B_like"/>
    <property type="match status" value="1"/>
</dbReference>
<dbReference type="PANTHER" id="PTHR21325">
    <property type="entry name" value="PHOSPHOLIPASE B, PLB1"/>
    <property type="match status" value="1"/>
</dbReference>
<evidence type="ECO:0000256" key="1">
    <source>
        <dbReference type="SAM" id="SignalP"/>
    </source>
</evidence>
<dbReference type="InterPro" id="IPR038885">
    <property type="entry name" value="PLB1"/>
</dbReference>
<dbReference type="InterPro" id="IPR036514">
    <property type="entry name" value="SGNH_hydro_sf"/>
</dbReference>
<organism evidence="2 3">
    <name type="scientific">Nesidiocoris tenuis</name>
    <dbReference type="NCBI Taxonomy" id="355587"/>
    <lineage>
        <taxon>Eukaryota</taxon>
        <taxon>Metazoa</taxon>
        <taxon>Ecdysozoa</taxon>
        <taxon>Arthropoda</taxon>
        <taxon>Hexapoda</taxon>
        <taxon>Insecta</taxon>
        <taxon>Pterygota</taxon>
        <taxon>Neoptera</taxon>
        <taxon>Paraneoptera</taxon>
        <taxon>Hemiptera</taxon>
        <taxon>Heteroptera</taxon>
        <taxon>Panheteroptera</taxon>
        <taxon>Cimicomorpha</taxon>
        <taxon>Miridae</taxon>
        <taxon>Dicyphina</taxon>
        <taxon>Nesidiocoris</taxon>
    </lineage>
</organism>
<accession>A0ABN7AUC6</accession>
<dbReference type="Pfam" id="PF00657">
    <property type="entry name" value="Lipase_GDSL"/>
    <property type="match status" value="1"/>
</dbReference>
<proteinExistence type="predicted"/>
<keyword evidence="1" id="KW-0732">Signal</keyword>
<dbReference type="EMBL" id="AP028913">
    <property type="protein sequence ID" value="BES94471.1"/>
    <property type="molecule type" value="Genomic_DNA"/>
</dbReference>
<dbReference type="Gene3D" id="3.40.50.1110">
    <property type="entry name" value="SGNH hydrolase"/>
    <property type="match status" value="1"/>
</dbReference>